<name>A0ABN6Q258_NOSCO</name>
<proteinExistence type="predicted"/>
<evidence type="ECO:0000313" key="2">
    <source>
        <dbReference type="Proteomes" id="UP001055453"/>
    </source>
</evidence>
<keyword evidence="2" id="KW-1185">Reference proteome</keyword>
<dbReference type="Proteomes" id="UP001055453">
    <property type="component" value="Chromosome"/>
</dbReference>
<reference evidence="1" key="1">
    <citation type="submission" date="2022-04" db="EMBL/GenBank/DDBJ databases">
        <title>Complete genome sequence of a cyanobacterium, Nostoc sp. SO-36, isolated in Antarctica.</title>
        <authorList>
            <person name="Kanesaki Y."/>
            <person name="Effendi D."/>
            <person name="Sakamoto T."/>
            <person name="Ohtani S."/>
            <person name="Awai K."/>
        </authorList>
    </citation>
    <scope>NUCLEOTIDE SEQUENCE</scope>
    <source>
        <strain evidence="1">SO-36</strain>
    </source>
</reference>
<gene>
    <name evidence="1" type="ORF">ANSO36C_17060</name>
</gene>
<sequence>MITEIICVGWEWGVGKKLFECTEFFQKSNMSPIADIIQNNFHVSMSIYNRVSGVQNLT</sequence>
<evidence type="ECO:0000313" key="1">
    <source>
        <dbReference type="EMBL" id="BDI15904.1"/>
    </source>
</evidence>
<protein>
    <submittedName>
        <fullName evidence="1">Uncharacterized protein</fullName>
    </submittedName>
</protein>
<organism evidence="1 2">
    <name type="scientific">Nostoc cf. commune SO-36</name>
    <dbReference type="NCBI Taxonomy" id="449208"/>
    <lineage>
        <taxon>Bacteria</taxon>
        <taxon>Bacillati</taxon>
        <taxon>Cyanobacteriota</taxon>
        <taxon>Cyanophyceae</taxon>
        <taxon>Nostocales</taxon>
        <taxon>Nostocaceae</taxon>
        <taxon>Nostoc</taxon>
    </lineage>
</organism>
<accession>A0ABN6Q258</accession>
<dbReference type="EMBL" id="AP025732">
    <property type="protein sequence ID" value="BDI15904.1"/>
    <property type="molecule type" value="Genomic_DNA"/>
</dbReference>